<sequence length="559" mass="58506">MQGVVTPAAPAPLPTTRLHAGARTSQTTRQQMTDVPFAGLPVAPPLLQAVRQKMGYESMTLVQKESIPVSLAGGDVLCKAKTGSGKTLAFLIPALHQVLGAGPPPSAGRSLPILVISPTRELAQQIADEAVLLLSCFGGANKVQCVVGGTNVRSDVASFRRGFPTVLVGTPGRLNDHLQTRETGLADALRGLKVLIFDEADQLLDMGFRPAIEQLLSALPPKAGRQTLLFSATMPRDVRSMVTLSLRPNYSTVDCVGEEEATNTHVSQSYFVTPIAHQFPSLLHVLERARQAYPTNFKVIAFFATARMTQLAAELFIAMGVPVLEIHSRKSQPHRASVAAKFANGTGLVLFTSDVSARGVDYDDVTHVVQVGLPSDKAQYVHRLGRTGRAGKEGQGILLLSDFESIFLRSVQDLPLVRIDAPASPAQLSEEAQRVAGFLSRLPGSSTTAAYQAWLGFYNSHLKRLNWSKEQLVANANSWYANVCGRAEPPALQAKTVGKMGLRGTPGLNVEPGGGGGGGGRRGGGGGGRGGFGGGGGGYGGGGGGGGGGGYGGGGYGRR</sequence>
<comment type="function">
    <text evidence="7">RNA helicase.</text>
</comment>
<evidence type="ECO:0000256" key="7">
    <source>
        <dbReference type="RuleBase" id="RU365068"/>
    </source>
</evidence>
<protein>
    <recommendedName>
        <fullName evidence="7">ATP-dependent RNA helicase</fullName>
        <ecNumber evidence="7">3.6.4.13</ecNumber>
    </recommendedName>
</protein>
<dbReference type="InterPro" id="IPR001650">
    <property type="entry name" value="Helicase_C-like"/>
</dbReference>
<dbReference type="GO" id="GO:0003724">
    <property type="term" value="F:RNA helicase activity"/>
    <property type="evidence" value="ECO:0007669"/>
    <property type="project" value="UniProtKB-EC"/>
</dbReference>
<evidence type="ECO:0000256" key="2">
    <source>
        <dbReference type="ARBA" id="ARBA00022801"/>
    </source>
</evidence>
<evidence type="ECO:0000259" key="11">
    <source>
        <dbReference type="PROSITE" id="PS51195"/>
    </source>
</evidence>
<name>A0A1X6NNE1_PORUM</name>
<evidence type="ECO:0000256" key="3">
    <source>
        <dbReference type="ARBA" id="ARBA00022806"/>
    </source>
</evidence>
<feature type="domain" description="Helicase C-terminal" evidence="10">
    <location>
        <begin position="278"/>
        <end position="432"/>
    </location>
</feature>
<dbReference type="InterPro" id="IPR014014">
    <property type="entry name" value="RNA_helicase_DEAD_Q_motif"/>
</dbReference>
<evidence type="ECO:0000256" key="1">
    <source>
        <dbReference type="ARBA" id="ARBA00022741"/>
    </source>
</evidence>
<keyword evidence="4 7" id="KW-0067">ATP-binding</keyword>
<comment type="domain">
    <text evidence="7">The Q motif is unique to and characteristic of the DEAD box family of RNA helicases and controls ATP binding and hydrolysis.</text>
</comment>
<dbReference type="Pfam" id="PF00270">
    <property type="entry name" value="DEAD"/>
    <property type="match status" value="1"/>
</dbReference>
<comment type="similarity">
    <text evidence="7">Belongs to the DEAD box helicase family.</text>
</comment>
<evidence type="ECO:0000313" key="12">
    <source>
        <dbReference type="EMBL" id="OSX70131.1"/>
    </source>
</evidence>
<dbReference type="PANTHER" id="PTHR24031">
    <property type="entry name" value="RNA HELICASE"/>
    <property type="match status" value="1"/>
</dbReference>
<evidence type="ECO:0000259" key="9">
    <source>
        <dbReference type="PROSITE" id="PS51192"/>
    </source>
</evidence>
<evidence type="ECO:0000256" key="5">
    <source>
        <dbReference type="ARBA" id="ARBA00022884"/>
    </source>
</evidence>
<dbReference type="OrthoDB" id="4969at2759"/>
<dbReference type="GO" id="GO:0016787">
    <property type="term" value="F:hydrolase activity"/>
    <property type="evidence" value="ECO:0007669"/>
    <property type="project" value="UniProtKB-KW"/>
</dbReference>
<evidence type="ECO:0000313" key="13">
    <source>
        <dbReference type="Proteomes" id="UP000218209"/>
    </source>
</evidence>
<keyword evidence="1 7" id="KW-0547">Nucleotide-binding</keyword>
<dbReference type="PROSITE" id="PS51195">
    <property type="entry name" value="Q_MOTIF"/>
    <property type="match status" value="1"/>
</dbReference>
<dbReference type="PROSITE" id="PS51194">
    <property type="entry name" value="HELICASE_CTER"/>
    <property type="match status" value="1"/>
</dbReference>
<dbReference type="EC" id="3.6.4.13" evidence="7"/>
<evidence type="ECO:0000256" key="4">
    <source>
        <dbReference type="ARBA" id="ARBA00022840"/>
    </source>
</evidence>
<dbReference type="Gene3D" id="3.40.50.300">
    <property type="entry name" value="P-loop containing nucleotide triphosphate hydrolases"/>
    <property type="match status" value="2"/>
</dbReference>
<feature type="region of interest" description="Disordered" evidence="8">
    <location>
        <begin position="505"/>
        <end position="559"/>
    </location>
</feature>
<gene>
    <name evidence="12" type="ORF">BU14_0889s0002</name>
</gene>
<feature type="domain" description="DEAD-box RNA helicase Q" evidence="11">
    <location>
        <begin position="35"/>
        <end position="64"/>
    </location>
</feature>
<feature type="short sequence motif" description="Q motif" evidence="6">
    <location>
        <begin position="35"/>
        <end position="64"/>
    </location>
</feature>
<accession>A0A1X6NNE1</accession>
<dbReference type="Proteomes" id="UP000218209">
    <property type="component" value="Unassembled WGS sequence"/>
</dbReference>
<keyword evidence="3 7" id="KW-0347">Helicase</keyword>
<evidence type="ECO:0000256" key="6">
    <source>
        <dbReference type="PROSITE-ProRule" id="PRU00552"/>
    </source>
</evidence>
<dbReference type="AlphaFoldDB" id="A0A1X6NNE1"/>
<dbReference type="SUPFAM" id="SSF52540">
    <property type="entry name" value="P-loop containing nucleoside triphosphate hydrolases"/>
    <property type="match status" value="1"/>
</dbReference>
<evidence type="ECO:0000259" key="10">
    <source>
        <dbReference type="PROSITE" id="PS51194"/>
    </source>
</evidence>
<dbReference type="InterPro" id="IPR027417">
    <property type="entry name" value="P-loop_NTPase"/>
</dbReference>
<organism evidence="12 13">
    <name type="scientific">Porphyra umbilicalis</name>
    <name type="common">Purple laver</name>
    <name type="synonym">Red alga</name>
    <dbReference type="NCBI Taxonomy" id="2786"/>
    <lineage>
        <taxon>Eukaryota</taxon>
        <taxon>Rhodophyta</taxon>
        <taxon>Bangiophyceae</taxon>
        <taxon>Bangiales</taxon>
        <taxon>Bangiaceae</taxon>
        <taxon>Porphyra</taxon>
    </lineage>
</organism>
<dbReference type="EMBL" id="KV919307">
    <property type="protein sequence ID" value="OSX70131.1"/>
    <property type="molecule type" value="Genomic_DNA"/>
</dbReference>
<keyword evidence="5 7" id="KW-0694">RNA-binding</keyword>
<dbReference type="GO" id="GO:0005524">
    <property type="term" value="F:ATP binding"/>
    <property type="evidence" value="ECO:0007669"/>
    <property type="project" value="UniProtKB-UniRule"/>
</dbReference>
<feature type="region of interest" description="Disordered" evidence="8">
    <location>
        <begin position="1"/>
        <end position="29"/>
    </location>
</feature>
<keyword evidence="13" id="KW-1185">Reference proteome</keyword>
<comment type="catalytic activity">
    <reaction evidence="7">
        <text>ATP + H2O = ADP + phosphate + H(+)</text>
        <dbReference type="Rhea" id="RHEA:13065"/>
        <dbReference type="ChEBI" id="CHEBI:15377"/>
        <dbReference type="ChEBI" id="CHEBI:15378"/>
        <dbReference type="ChEBI" id="CHEBI:30616"/>
        <dbReference type="ChEBI" id="CHEBI:43474"/>
        <dbReference type="ChEBI" id="CHEBI:456216"/>
        <dbReference type="EC" id="3.6.4.13"/>
    </reaction>
</comment>
<feature type="compositionally biased region" description="Gly residues" evidence="8">
    <location>
        <begin position="512"/>
        <end position="559"/>
    </location>
</feature>
<keyword evidence="2 7" id="KW-0378">Hydrolase</keyword>
<dbReference type="InterPro" id="IPR014001">
    <property type="entry name" value="Helicase_ATP-bd"/>
</dbReference>
<reference evidence="12 13" key="1">
    <citation type="submission" date="2017-03" db="EMBL/GenBank/DDBJ databases">
        <title>WGS assembly of Porphyra umbilicalis.</title>
        <authorList>
            <person name="Brawley S.H."/>
            <person name="Blouin N.A."/>
            <person name="Ficko-Blean E."/>
            <person name="Wheeler G.L."/>
            <person name="Lohr M."/>
            <person name="Goodson H.V."/>
            <person name="Jenkins J.W."/>
            <person name="Blaby-Haas C.E."/>
            <person name="Helliwell K.E."/>
            <person name="Chan C."/>
            <person name="Marriage T."/>
            <person name="Bhattacharya D."/>
            <person name="Klein A.S."/>
            <person name="Badis Y."/>
            <person name="Brodie J."/>
            <person name="Cao Y."/>
            <person name="Collen J."/>
            <person name="Dittami S.M."/>
            <person name="Gachon C.M."/>
            <person name="Green B.R."/>
            <person name="Karpowicz S."/>
            <person name="Kim J.W."/>
            <person name="Kudahl U."/>
            <person name="Lin S."/>
            <person name="Michel G."/>
            <person name="Mittag M."/>
            <person name="Olson B.J."/>
            <person name="Pangilinan J."/>
            <person name="Peng Y."/>
            <person name="Qiu H."/>
            <person name="Shu S."/>
            <person name="Singer J.T."/>
            <person name="Smith A.G."/>
            <person name="Sprecher B.N."/>
            <person name="Wagner V."/>
            <person name="Wang W."/>
            <person name="Wang Z.-Y."/>
            <person name="Yan J."/>
            <person name="Yarish C."/>
            <person name="Zoeuner-Riek S."/>
            <person name="Zhuang Y."/>
            <person name="Zou Y."/>
            <person name="Lindquist E.A."/>
            <person name="Grimwood J."/>
            <person name="Barry K."/>
            <person name="Rokhsar D.S."/>
            <person name="Schmutz J."/>
            <person name="Stiller J.W."/>
            <person name="Grossman A.R."/>
            <person name="Prochnik S.E."/>
        </authorList>
    </citation>
    <scope>NUCLEOTIDE SEQUENCE [LARGE SCALE GENOMIC DNA]</scope>
    <source>
        <strain evidence="12">4086291</strain>
    </source>
</reference>
<feature type="domain" description="Helicase ATP-binding" evidence="9">
    <location>
        <begin position="67"/>
        <end position="252"/>
    </location>
</feature>
<dbReference type="PROSITE" id="PS51192">
    <property type="entry name" value="HELICASE_ATP_BIND_1"/>
    <property type="match status" value="1"/>
</dbReference>
<evidence type="ECO:0000256" key="8">
    <source>
        <dbReference type="SAM" id="MobiDB-lite"/>
    </source>
</evidence>
<dbReference type="SMART" id="SM00490">
    <property type="entry name" value="HELICc"/>
    <property type="match status" value="1"/>
</dbReference>
<dbReference type="GO" id="GO:0003723">
    <property type="term" value="F:RNA binding"/>
    <property type="evidence" value="ECO:0007669"/>
    <property type="project" value="UniProtKB-UniRule"/>
</dbReference>
<dbReference type="Pfam" id="PF00271">
    <property type="entry name" value="Helicase_C"/>
    <property type="match status" value="1"/>
</dbReference>
<dbReference type="SMART" id="SM00487">
    <property type="entry name" value="DEXDc"/>
    <property type="match status" value="1"/>
</dbReference>
<dbReference type="CDD" id="cd18787">
    <property type="entry name" value="SF2_C_DEAD"/>
    <property type="match status" value="1"/>
</dbReference>
<proteinExistence type="inferred from homology"/>
<dbReference type="InterPro" id="IPR011545">
    <property type="entry name" value="DEAD/DEAH_box_helicase_dom"/>
</dbReference>